<dbReference type="SUPFAM" id="SSF69012">
    <property type="entry name" value="alpha-ketoacid dehydrogenase kinase, N-terminal domain"/>
    <property type="match status" value="1"/>
</dbReference>
<dbReference type="PANTHER" id="PTHR11947">
    <property type="entry name" value="PYRUVATE DEHYDROGENASE KINASE"/>
    <property type="match status" value="1"/>
</dbReference>
<dbReference type="GO" id="GO:0005524">
    <property type="term" value="F:ATP binding"/>
    <property type="evidence" value="ECO:0007669"/>
    <property type="project" value="UniProtKB-UniRule"/>
</dbReference>
<dbReference type="InterPro" id="IPR005467">
    <property type="entry name" value="His_kinase_dom"/>
</dbReference>
<dbReference type="EC" id="2.7.11.-" evidence="10"/>
<dbReference type="SMART" id="SM00387">
    <property type="entry name" value="HATPase_c"/>
    <property type="match status" value="1"/>
</dbReference>
<dbReference type="Proteomes" id="UP000038830">
    <property type="component" value="Unassembled WGS sequence"/>
</dbReference>
<dbReference type="Gene3D" id="1.20.140.20">
    <property type="entry name" value="Alpha-ketoacid/pyruvate dehydrogenase kinase, N-terminal domain"/>
    <property type="match status" value="1"/>
</dbReference>
<dbReference type="InterPro" id="IPR004358">
    <property type="entry name" value="Sig_transdc_His_kin-like_C"/>
</dbReference>
<dbReference type="AlphaFoldDB" id="A0A0H5C1I3"/>
<keyword evidence="7 10" id="KW-0067">ATP-binding</keyword>
<organism evidence="12 13">
    <name type="scientific">Cyberlindnera jadinii (strain ATCC 18201 / CBS 1600 / BCRC 20928 / JCM 3617 / NBRC 0987 / NRRL Y-1542)</name>
    <name type="common">Torula yeast</name>
    <name type="synonym">Candida utilis</name>
    <dbReference type="NCBI Taxonomy" id="983966"/>
    <lineage>
        <taxon>Eukaryota</taxon>
        <taxon>Fungi</taxon>
        <taxon>Dikarya</taxon>
        <taxon>Ascomycota</taxon>
        <taxon>Saccharomycotina</taxon>
        <taxon>Saccharomycetes</taxon>
        <taxon>Phaffomycetales</taxon>
        <taxon>Phaffomycetaceae</taxon>
        <taxon>Cyberlindnera</taxon>
    </lineage>
</organism>
<keyword evidence="6 10" id="KW-0418">Kinase</keyword>
<evidence type="ECO:0000256" key="1">
    <source>
        <dbReference type="ARBA" id="ARBA00004305"/>
    </source>
</evidence>
<evidence type="ECO:0000256" key="8">
    <source>
        <dbReference type="ARBA" id="ARBA00022946"/>
    </source>
</evidence>
<comment type="similarity">
    <text evidence="2 10">Belongs to the PDK/BCKDK protein kinase family.</text>
</comment>
<evidence type="ECO:0000256" key="3">
    <source>
        <dbReference type="ARBA" id="ARBA00022553"/>
    </source>
</evidence>
<dbReference type="PRINTS" id="PR00344">
    <property type="entry name" value="BCTRLSENSOR"/>
</dbReference>
<dbReference type="EMBL" id="CDQK01000002">
    <property type="protein sequence ID" value="CEP21337.1"/>
    <property type="molecule type" value="Genomic_DNA"/>
</dbReference>
<dbReference type="InterPro" id="IPR039028">
    <property type="entry name" value="BCKD/PDK"/>
</dbReference>
<dbReference type="InterPro" id="IPR003594">
    <property type="entry name" value="HATPase_dom"/>
</dbReference>
<gene>
    <name evidence="12" type="primary">PKP1</name>
    <name evidence="12" type="ORF">BN1211_1410</name>
</gene>
<dbReference type="InterPro" id="IPR036890">
    <property type="entry name" value="HATPase_C_sf"/>
</dbReference>
<dbReference type="Pfam" id="PF10436">
    <property type="entry name" value="BCDHK_Adom3"/>
    <property type="match status" value="1"/>
</dbReference>
<dbReference type="SUPFAM" id="SSF55874">
    <property type="entry name" value="ATPase domain of HSP90 chaperone/DNA topoisomerase II/histidine kinase"/>
    <property type="match status" value="1"/>
</dbReference>
<dbReference type="PROSITE" id="PS50109">
    <property type="entry name" value="HIS_KIN"/>
    <property type="match status" value="1"/>
</dbReference>
<evidence type="ECO:0000313" key="12">
    <source>
        <dbReference type="EMBL" id="CEP21337.1"/>
    </source>
</evidence>
<name>A0A0H5C1I3_CYBJN</name>
<proteinExistence type="inferred from homology"/>
<keyword evidence="3" id="KW-0597">Phosphoprotein</keyword>
<evidence type="ECO:0000256" key="4">
    <source>
        <dbReference type="ARBA" id="ARBA00022679"/>
    </source>
</evidence>
<keyword evidence="9 10" id="KW-0496">Mitochondrion</keyword>
<evidence type="ECO:0000256" key="2">
    <source>
        <dbReference type="ARBA" id="ARBA00006155"/>
    </source>
</evidence>
<evidence type="ECO:0000256" key="9">
    <source>
        <dbReference type="ARBA" id="ARBA00023128"/>
    </source>
</evidence>
<accession>A0A0H5C1I3</accession>
<protein>
    <recommendedName>
        <fullName evidence="10">Protein-serine/threonine kinase</fullName>
        <ecNumber evidence="10">2.7.11.-</ecNumber>
    </recommendedName>
</protein>
<dbReference type="GO" id="GO:0004740">
    <property type="term" value="F:pyruvate dehydrogenase (acetyl-transferring) kinase activity"/>
    <property type="evidence" value="ECO:0007669"/>
    <property type="project" value="TreeGrafter"/>
</dbReference>
<feature type="domain" description="Histidine kinase" evidence="11">
    <location>
        <begin position="250"/>
        <end position="381"/>
    </location>
</feature>
<evidence type="ECO:0000256" key="7">
    <source>
        <dbReference type="ARBA" id="ARBA00022840"/>
    </source>
</evidence>
<evidence type="ECO:0000313" key="13">
    <source>
        <dbReference type="Proteomes" id="UP000038830"/>
    </source>
</evidence>
<dbReference type="InterPro" id="IPR036784">
    <property type="entry name" value="AK/P_DHK_N_sf"/>
</dbReference>
<dbReference type="Pfam" id="PF02518">
    <property type="entry name" value="HATPase_c"/>
    <property type="match status" value="1"/>
</dbReference>
<dbReference type="InterPro" id="IPR018955">
    <property type="entry name" value="BCDHK/PDK_N"/>
</dbReference>
<reference evidence="13" key="1">
    <citation type="journal article" date="2015" name="J. Biotechnol.">
        <title>The structure of the Cyberlindnera jadinii genome and its relation to Candida utilis analyzed by the occurrence of single nucleotide polymorphisms.</title>
        <authorList>
            <person name="Rupp O."/>
            <person name="Brinkrolf K."/>
            <person name="Buerth C."/>
            <person name="Kunigo M."/>
            <person name="Schneider J."/>
            <person name="Jaenicke S."/>
            <person name="Goesmann A."/>
            <person name="Puehler A."/>
            <person name="Jaeger K.-E."/>
            <person name="Ernst J.F."/>
        </authorList>
    </citation>
    <scope>NUCLEOTIDE SEQUENCE [LARGE SCALE GENOMIC DNA]</scope>
    <source>
        <strain evidence="13">ATCC 18201 / CBS 1600 / BCRC 20928 / JCM 3617 / NBRC 0987 / NRRL Y-1542</strain>
    </source>
</reference>
<dbReference type="GO" id="GO:0005759">
    <property type="term" value="C:mitochondrial matrix"/>
    <property type="evidence" value="ECO:0007669"/>
    <property type="project" value="UniProtKB-SubCell"/>
</dbReference>
<keyword evidence="4 10" id="KW-0808">Transferase</keyword>
<evidence type="ECO:0000256" key="10">
    <source>
        <dbReference type="RuleBase" id="RU366032"/>
    </source>
</evidence>
<sequence length="385" mass="43645">MFKRLLHTTVPVFSRASKLQHHLKPGGPDSMLSFEQEYAIRSSLERFISDYSSKQLPQITLNSLIELAKSDSKTRGKATVDYMTIYNAKRLAAFRHLPYLVVLNPHIAETYSHYLRSLELLLQLQRVEDPQRIHDVLCQVTDIHADAIPSLSQGFQEVSRFHPRDQIVSFLNDHFRDKINMETISSNYVTQHENLEDHVGIVYAKMKPSELINILAGYVNDMTFIKYYKTVPVKVDFGEDIEFPYIRHHFEYVCTELLKNAIRAQIETDRLDSPVLVTIVQDTSPSGHRTLSLRFRDEGGGISPDIEANVFDYSFTSVEAQEKQNGMGDNVMPGEDLAMVAGMGYGLPLTKAYVEQFGGKLELQSCYGLGTDVYVTLIGPDTALL</sequence>
<evidence type="ECO:0000256" key="5">
    <source>
        <dbReference type="ARBA" id="ARBA00022741"/>
    </source>
</evidence>
<keyword evidence="8" id="KW-0809">Transit peptide</keyword>
<keyword evidence="5 10" id="KW-0547">Nucleotide-binding</keyword>
<dbReference type="GO" id="GO:0010906">
    <property type="term" value="P:regulation of glucose metabolic process"/>
    <property type="evidence" value="ECO:0007669"/>
    <property type="project" value="TreeGrafter"/>
</dbReference>
<comment type="subcellular location">
    <subcellularLocation>
        <location evidence="1 10">Mitochondrion matrix</location>
    </subcellularLocation>
</comment>
<dbReference type="Gene3D" id="3.30.565.10">
    <property type="entry name" value="Histidine kinase-like ATPase, C-terminal domain"/>
    <property type="match status" value="1"/>
</dbReference>
<evidence type="ECO:0000259" key="11">
    <source>
        <dbReference type="PROSITE" id="PS50109"/>
    </source>
</evidence>
<dbReference type="PANTHER" id="PTHR11947:SF20">
    <property type="entry name" value="[3-METHYL-2-OXOBUTANOATE DEHYDROGENASE [LIPOAMIDE]] KINASE, MITOCHONDRIAL"/>
    <property type="match status" value="1"/>
</dbReference>
<evidence type="ECO:0000256" key="6">
    <source>
        <dbReference type="ARBA" id="ARBA00022777"/>
    </source>
</evidence>